<reference evidence="3" key="1">
    <citation type="journal article" date="2019" name="Int. J. Syst. Evol. Microbiol.">
        <title>The Global Catalogue of Microorganisms (GCM) 10K type strain sequencing project: providing services to taxonomists for standard genome sequencing and annotation.</title>
        <authorList>
            <consortium name="The Broad Institute Genomics Platform"/>
            <consortium name="The Broad Institute Genome Sequencing Center for Infectious Disease"/>
            <person name="Wu L."/>
            <person name="Ma J."/>
        </authorList>
    </citation>
    <scope>NUCLEOTIDE SEQUENCE [LARGE SCALE GENOMIC DNA]</scope>
    <source>
        <strain evidence="3">DFY28</strain>
    </source>
</reference>
<dbReference type="CDD" id="cd02440">
    <property type="entry name" value="AdoMet_MTases"/>
    <property type="match status" value="1"/>
</dbReference>
<dbReference type="RefSeq" id="WP_377282169.1">
    <property type="nucleotide sequence ID" value="NZ_JBHRSI010000005.1"/>
</dbReference>
<dbReference type="InterPro" id="IPR041698">
    <property type="entry name" value="Methyltransf_25"/>
</dbReference>
<protein>
    <submittedName>
        <fullName evidence="2">Class I SAM-dependent methyltransferase</fullName>
        <ecNumber evidence="2">2.1.1.-</ecNumber>
    </submittedName>
</protein>
<dbReference type="Gene3D" id="3.40.50.150">
    <property type="entry name" value="Vaccinia Virus protein VP39"/>
    <property type="match status" value="1"/>
</dbReference>
<evidence type="ECO:0000313" key="3">
    <source>
        <dbReference type="Proteomes" id="UP001597237"/>
    </source>
</evidence>
<dbReference type="GO" id="GO:0008168">
    <property type="term" value="F:methyltransferase activity"/>
    <property type="evidence" value="ECO:0007669"/>
    <property type="project" value="UniProtKB-KW"/>
</dbReference>
<feature type="domain" description="Methyltransferase" evidence="1">
    <location>
        <begin position="50"/>
        <end position="145"/>
    </location>
</feature>
<dbReference type="Pfam" id="PF13649">
    <property type="entry name" value="Methyltransf_25"/>
    <property type="match status" value="1"/>
</dbReference>
<proteinExistence type="predicted"/>
<keyword evidence="3" id="KW-1185">Reference proteome</keyword>
<comment type="caution">
    <text evidence="2">The sequence shown here is derived from an EMBL/GenBank/DDBJ whole genome shotgun (WGS) entry which is preliminary data.</text>
</comment>
<keyword evidence="2" id="KW-0808">Transferase</keyword>
<dbReference type="SUPFAM" id="SSF53335">
    <property type="entry name" value="S-adenosyl-L-methionine-dependent methyltransferases"/>
    <property type="match status" value="1"/>
</dbReference>
<dbReference type="EC" id="2.1.1.-" evidence="2"/>
<dbReference type="InterPro" id="IPR029063">
    <property type="entry name" value="SAM-dependent_MTases_sf"/>
</dbReference>
<evidence type="ECO:0000259" key="1">
    <source>
        <dbReference type="Pfam" id="PF13649"/>
    </source>
</evidence>
<evidence type="ECO:0000313" key="2">
    <source>
        <dbReference type="EMBL" id="MFD1785217.1"/>
    </source>
</evidence>
<dbReference type="Proteomes" id="UP001597237">
    <property type="component" value="Unassembled WGS sequence"/>
</dbReference>
<organism evidence="2 3">
    <name type="scientific">Phenylobacterium terrae</name>
    <dbReference type="NCBI Taxonomy" id="2665495"/>
    <lineage>
        <taxon>Bacteria</taxon>
        <taxon>Pseudomonadati</taxon>
        <taxon>Pseudomonadota</taxon>
        <taxon>Alphaproteobacteria</taxon>
        <taxon>Caulobacterales</taxon>
        <taxon>Caulobacteraceae</taxon>
        <taxon>Phenylobacterium</taxon>
    </lineage>
</organism>
<gene>
    <name evidence="2" type="ORF">ACFSC0_17585</name>
</gene>
<keyword evidence="2" id="KW-0489">Methyltransferase</keyword>
<dbReference type="GO" id="GO:0032259">
    <property type="term" value="P:methylation"/>
    <property type="evidence" value="ECO:0007669"/>
    <property type="project" value="UniProtKB-KW"/>
</dbReference>
<sequence length="263" mass="28423">MALDILQRMRGLAASQGGYFYPWKSRIAAGNGEDAYAALVEACLQPDATVLEAGCGHGPDIGRFAPKVARYVAYDAAAEFVEIARRASAEQGLSNVELVVANSAPRHNAGRARLPVADASVDLIVSRRGPTNFILDARRVVRPGGALIQVNPVDPEAAWFAALPAALPLPGRFREAGGFETIAGRIADRLAEGGLALHSAWTFDVPEVIATPQDLYAFLTWLTDDPPPAQTVRADLERLFRDFAGPEGLELRHRRYLWKAVVD</sequence>
<dbReference type="EMBL" id="JBHUEY010000006">
    <property type="protein sequence ID" value="MFD1785217.1"/>
    <property type="molecule type" value="Genomic_DNA"/>
</dbReference>
<accession>A0ABW4N521</accession>
<name>A0ABW4N521_9CAUL</name>